<evidence type="ECO:0000313" key="2">
    <source>
        <dbReference type="Proteomes" id="UP001152795"/>
    </source>
</evidence>
<dbReference type="CDD" id="cd01647">
    <property type="entry name" value="RT_LTR"/>
    <property type="match status" value="1"/>
</dbReference>
<dbReference type="SUPFAM" id="SSF56672">
    <property type="entry name" value="DNA/RNA polymerases"/>
    <property type="match status" value="1"/>
</dbReference>
<accession>A0A6S7LJ14</accession>
<dbReference type="FunFam" id="3.30.420.10:FF:000063">
    <property type="entry name" value="Retrovirus-related Pol polyprotein from transposon 297-like Protein"/>
    <property type="match status" value="1"/>
</dbReference>
<dbReference type="SUPFAM" id="SSF53098">
    <property type="entry name" value="Ribonuclease H-like"/>
    <property type="match status" value="1"/>
</dbReference>
<dbReference type="InterPro" id="IPR001584">
    <property type="entry name" value="Integrase_cat-core"/>
</dbReference>
<dbReference type="PROSITE" id="PS50994">
    <property type="entry name" value="INTEGRASE"/>
    <property type="match status" value="1"/>
</dbReference>
<dbReference type="Pfam" id="PF00078">
    <property type="entry name" value="RVT_1"/>
    <property type="match status" value="1"/>
</dbReference>
<dbReference type="Gene3D" id="3.30.420.10">
    <property type="entry name" value="Ribonuclease H-like superfamily/Ribonuclease H"/>
    <property type="match status" value="1"/>
</dbReference>
<dbReference type="OrthoDB" id="775972at2759"/>
<comment type="caution">
    <text evidence="1">The sequence shown here is derived from an EMBL/GenBank/DDBJ whole genome shotgun (WGS) entry which is preliminary data.</text>
</comment>
<dbReference type="AlphaFoldDB" id="A0A6S7LJ14"/>
<dbReference type="InterPro" id="IPR043128">
    <property type="entry name" value="Rev_trsase/Diguanyl_cyclase"/>
</dbReference>
<dbReference type="Pfam" id="PF00665">
    <property type="entry name" value="rve"/>
    <property type="match status" value="1"/>
</dbReference>
<protein>
    <submittedName>
        <fullName evidence="1">Retrovirus-related Pol poly</fullName>
    </submittedName>
</protein>
<dbReference type="GO" id="GO:0003676">
    <property type="term" value="F:nucleic acid binding"/>
    <property type="evidence" value="ECO:0007669"/>
    <property type="project" value="InterPro"/>
</dbReference>
<dbReference type="Proteomes" id="UP001152795">
    <property type="component" value="Unassembled WGS sequence"/>
</dbReference>
<dbReference type="InterPro" id="IPR012337">
    <property type="entry name" value="RNaseH-like_sf"/>
</dbReference>
<evidence type="ECO:0000313" key="1">
    <source>
        <dbReference type="EMBL" id="CAB4037162.1"/>
    </source>
</evidence>
<organism evidence="1 2">
    <name type="scientific">Paramuricea clavata</name>
    <name type="common">Red gorgonian</name>
    <name type="synonym">Violescent sea-whip</name>
    <dbReference type="NCBI Taxonomy" id="317549"/>
    <lineage>
        <taxon>Eukaryota</taxon>
        <taxon>Metazoa</taxon>
        <taxon>Cnidaria</taxon>
        <taxon>Anthozoa</taxon>
        <taxon>Octocorallia</taxon>
        <taxon>Malacalcyonacea</taxon>
        <taxon>Plexauridae</taxon>
        <taxon>Paramuricea</taxon>
    </lineage>
</organism>
<dbReference type="PANTHER" id="PTHR37984:SF11">
    <property type="entry name" value="INTEGRASE CATALYTIC DOMAIN-CONTAINING PROTEIN"/>
    <property type="match status" value="1"/>
</dbReference>
<reference evidence="1" key="1">
    <citation type="submission" date="2020-04" db="EMBL/GenBank/DDBJ databases">
        <authorList>
            <person name="Alioto T."/>
            <person name="Alioto T."/>
            <person name="Gomez Garrido J."/>
        </authorList>
    </citation>
    <scope>NUCLEOTIDE SEQUENCE</scope>
    <source>
        <strain evidence="1">A484AB</strain>
    </source>
</reference>
<sequence length="567" mass="64788">MAVESPKPVVTVEVNSRTKTEQSFAQLEVNLATTARKSVILQNIADLNLRTVEVSDKSTKRKVLIIFKTRTMNFFLLSTQARKKSKCILGYDSSSSLGLIIFNINTLNPVQQDHDVRRIINKHPKLFEGTGNLKGREVKLEIDPTITPVTQTNRKIPHSMKTKVNKKLQEMREEEIIEKVGGSNAWLSPLIAIPKKSGDLRLVLDMRIPNTVNEILQKMEGAKVFTEVDLSQDYLQLTLAEESRHITAFSTPEDGPHRFTRLIMGASPSGEHFREISHELIKDVPDCANISDNIWLWSKNREIHLKRLDQLLTILRTNGITLKLPKCSFAMKLEEIQRETLAYPQLQQIKQNLQNNQVYKLPKAYKLIAQELCITDQDILLRADRIVLPNKLRQQAISLAHEDHAEPATRANGTNHTKLPKKLWSKLAIDVCGPFTTGEQVVVLTDYYSRWPEVKILKSVTSKNILDWLLSVFATHGFPDKIKSDNASYFVSTEFKDTLTSWGIEHKTVTEYWPQANGQVERFNQVLEKHILTAQAEGKEWKPTIPFMLLHYRNTPHRMTGRTPSHC</sequence>
<dbReference type="InterPro" id="IPR000477">
    <property type="entry name" value="RT_dom"/>
</dbReference>
<name>A0A6S7LJ14_PARCT</name>
<dbReference type="EMBL" id="CACRXK020022797">
    <property type="protein sequence ID" value="CAB4037162.1"/>
    <property type="molecule type" value="Genomic_DNA"/>
</dbReference>
<gene>
    <name evidence="1" type="ORF">PACLA_8A021306</name>
</gene>
<proteinExistence type="predicted"/>
<dbReference type="Gene3D" id="3.30.70.270">
    <property type="match status" value="1"/>
</dbReference>
<dbReference type="InterPro" id="IPR050951">
    <property type="entry name" value="Retrovirus_Pol_polyprotein"/>
</dbReference>
<dbReference type="PANTHER" id="PTHR37984">
    <property type="entry name" value="PROTEIN CBG26694"/>
    <property type="match status" value="1"/>
</dbReference>
<dbReference type="InterPro" id="IPR043502">
    <property type="entry name" value="DNA/RNA_pol_sf"/>
</dbReference>
<dbReference type="GO" id="GO:0015074">
    <property type="term" value="P:DNA integration"/>
    <property type="evidence" value="ECO:0007669"/>
    <property type="project" value="InterPro"/>
</dbReference>
<dbReference type="Gene3D" id="3.10.10.10">
    <property type="entry name" value="HIV Type 1 Reverse Transcriptase, subunit A, domain 1"/>
    <property type="match status" value="1"/>
</dbReference>
<keyword evidence="2" id="KW-1185">Reference proteome</keyword>
<dbReference type="InterPro" id="IPR036397">
    <property type="entry name" value="RNaseH_sf"/>
</dbReference>